<evidence type="ECO:0000313" key="2">
    <source>
        <dbReference type="Proteomes" id="UP000094844"/>
    </source>
</evidence>
<gene>
    <name evidence="1" type="ORF">BN1044_00143</name>
</gene>
<accession>A0A1C6YVB4</accession>
<proteinExistence type="predicted"/>
<sequence length="102" mass="11342">MNIVNQFRDLHPLDGVQLSLTVDVTTAAFETLTTLGTEGVFYPITASSPVAQHLIIDLGMVRDCTLDFDKPRFTAWCREHLPLTFSELEPIGYLFVVGADDI</sequence>
<dbReference type="AlphaFoldDB" id="A0A1C6YVB4"/>
<name>A0A1C6YVB4_HAFAL</name>
<reference evidence="1 2" key="1">
    <citation type="submission" date="2016-09" db="EMBL/GenBank/DDBJ databases">
        <authorList>
            <person name="Capua I."/>
            <person name="De Benedictis P."/>
            <person name="Joannis T."/>
            <person name="Lombin L.H."/>
            <person name="Cattoli G."/>
        </authorList>
    </citation>
    <scope>NUCLEOTIDE SEQUENCE [LARGE SCALE GENOMIC DNA]</scope>
    <source>
        <strain evidence="1 2">GB001</strain>
    </source>
</reference>
<dbReference type="Proteomes" id="UP000094844">
    <property type="component" value="Unassembled WGS sequence"/>
</dbReference>
<dbReference type="EMBL" id="FMIQ01000003">
    <property type="protein sequence ID" value="SCM50695.1"/>
    <property type="molecule type" value="Genomic_DNA"/>
</dbReference>
<protein>
    <submittedName>
        <fullName evidence="1">Uncharacterized protein</fullName>
    </submittedName>
</protein>
<organism evidence="1 2">
    <name type="scientific">Hafnia alvei</name>
    <dbReference type="NCBI Taxonomy" id="569"/>
    <lineage>
        <taxon>Bacteria</taxon>
        <taxon>Pseudomonadati</taxon>
        <taxon>Pseudomonadota</taxon>
        <taxon>Gammaproteobacteria</taxon>
        <taxon>Enterobacterales</taxon>
        <taxon>Hafniaceae</taxon>
        <taxon>Hafnia</taxon>
    </lineage>
</organism>
<dbReference type="OrthoDB" id="6636534at2"/>
<evidence type="ECO:0000313" key="1">
    <source>
        <dbReference type="EMBL" id="SCM50695.1"/>
    </source>
</evidence>
<dbReference type="RefSeq" id="WP_072307128.1">
    <property type="nucleotide sequence ID" value="NZ_FMIQ01000003.1"/>
</dbReference>